<proteinExistence type="predicted"/>
<organism evidence="1 2">
    <name type="scientific">Hypoxylon rubiginosum</name>
    <dbReference type="NCBI Taxonomy" id="110542"/>
    <lineage>
        <taxon>Eukaryota</taxon>
        <taxon>Fungi</taxon>
        <taxon>Dikarya</taxon>
        <taxon>Ascomycota</taxon>
        <taxon>Pezizomycotina</taxon>
        <taxon>Sordariomycetes</taxon>
        <taxon>Xylariomycetidae</taxon>
        <taxon>Xylariales</taxon>
        <taxon>Hypoxylaceae</taxon>
        <taxon>Hypoxylon</taxon>
    </lineage>
</organism>
<gene>
    <name evidence="1" type="ORF">F4820DRAFT_416195</name>
</gene>
<evidence type="ECO:0000313" key="1">
    <source>
        <dbReference type="EMBL" id="KAI4866625.1"/>
    </source>
</evidence>
<evidence type="ECO:0000313" key="2">
    <source>
        <dbReference type="Proteomes" id="UP001497700"/>
    </source>
</evidence>
<reference evidence="1 2" key="1">
    <citation type="journal article" date="2022" name="New Phytol.">
        <title>Ecological generalism drives hyperdiversity of secondary metabolite gene clusters in xylarialean endophytes.</title>
        <authorList>
            <person name="Franco M.E.E."/>
            <person name="Wisecaver J.H."/>
            <person name="Arnold A.E."/>
            <person name="Ju Y.M."/>
            <person name="Slot J.C."/>
            <person name="Ahrendt S."/>
            <person name="Moore L.P."/>
            <person name="Eastman K.E."/>
            <person name="Scott K."/>
            <person name="Konkel Z."/>
            <person name="Mondo S.J."/>
            <person name="Kuo A."/>
            <person name="Hayes R.D."/>
            <person name="Haridas S."/>
            <person name="Andreopoulos B."/>
            <person name="Riley R."/>
            <person name="LaButti K."/>
            <person name="Pangilinan J."/>
            <person name="Lipzen A."/>
            <person name="Amirebrahimi M."/>
            <person name="Yan J."/>
            <person name="Adam C."/>
            <person name="Keymanesh K."/>
            <person name="Ng V."/>
            <person name="Louie K."/>
            <person name="Northen T."/>
            <person name="Drula E."/>
            <person name="Henrissat B."/>
            <person name="Hsieh H.M."/>
            <person name="Youens-Clark K."/>
            <person name="Lutzoni F."/>
            <person name="Miadlikowska J."/>
            <person name="Eastwood D.C."/>
            <person name="Hamelin R.C."/>
            <person name="Grigoriev I.V."/>
            <person name="U'Ren J.M."/>
        </authorList>
    </citation>
    <scope>NUCLEOTIDE SEQUENCE [LARGE SCALE GENOMIC DNA]</scope>
    <source>
        <strain evidence="1 2">CBS 119005</strain>
    </source>
</reference>
<dbReference type="Proteomes" id="UP001497700">
    <property type="component" value="Unassembled WGS sequence"/>
</dbReference>
<keyword evidence="2" id="KW-1185">Reference proteome</keyword>
<dbReference type="EMBL" id="MU393456">
    <property type="protein sequence ID" value="KAI4866625.1"/>
    <property type="molecule type" value="Genomic_DNA"/>
</dbReference>
<name>A0ACB9Z633_9PEZI</name>
<protein>
    <submittedName>
        <fullName evidence="1">Phosphoribosylaminoimidazole-succinocarboxamide synthase</fullName>
    </submittedName>
</protein>
<comment type="caution">
    <text evidence="1">The sequence shown here is derived from an EMBL/GenBank/DDBJ whole genome shotgun (WGS) entry which is preliminary data.</text>
</comment>
<accession>A0ACB9Z633</accession>
<sequence length="308" mass="34262">MGSNPVLTEVNLTSLPKLAEGKVRDLYSVDDHTLLFVTTDRISAYDVVMKNGVPDKGALLTQQSAHWFRILSEKVPGLKTHFLTTDVPAAVSAQEAQLIRTRSMQVRKLKVFPLEAIVRGYVTGSAWKEYAARGTVHGTPLPPGLRECDAVPGGPIYTPSTKAPLGQHDENISRERAAQIVGDKYAARIEDLALRVFAAGQAHALERGIIIADTKFEFALDEATDEVVLVDEVLTSDSSRMWPRDRYEPGRDQESFDKQFLRNWLTENGLKGKEGVEVPEDILRATSDRYKEVFRRLTGKTLEETLQG</sequence>